<evidence type="ECO:0000313" key="8">
    <source>
        <dbReference type="Proteomes" id="UP000021369"/>
    </source>
</evidence>
<dbReference type="Proteomes" id="UP000021369">
    <property type="component" value="Unassembled WGS sequence"/>
</dbReference>
<dbReference type="PRINTS" id="PR00326">
    <property type="entry name" value="GTP1OBG"/>
</dbReference>
<gene>
    <name evidence="7" type="ORF">RASY3_00210</name>
</gene>
<protein>
    <recommendedName>
        <fullName evidence="1 4">Ribosome biogenesis GTPase A</fullName>
    </recommendedName>
</protein>
<dbReference type="Pfam" id="PF01926">
    <property type="entry name" value="MMR_HSR1"/>
    <property type="match status" value="1"/>
</dbReference>
<reference evidence="7 8" key="1">
    <citation type="submission" date="2013-06" db="EMBL/GenBank/DDBJ databases">
        <title>Rumen cellulosomics: divergent fiber-degrading strategies revealed by comparative genome-wide analysis of six Ruminococcal strains.</title>
        <authorList>
            <person name="Dassa B."/>
            <person name="Borovok I."/>
            <person name="Lamed R."/>
            <person name="Flint H."/>
            <person name="Yeoman C.J."/>
            <person name="White B."/>
            <person name="Bayer E.A."/>
        </authorList>
    </citation>
    <scope>NUCLEOTIDE SEQUENCE [LARGE SCALE GENOMIC DNA]</scope>
    <source>
        <strain evidence="7 8">SY3</strain>
    </source>
</reference>
<evidence type="ECO:0000259" key="6">
    <source>
        <dbReference type="PROSITE" id="PS51721"/>
    </source>
</evidence>
<dbReference type="PROSITE" id="PS51721">
    <property type="entry name" value="G_CP"/>
    <property type="match status" value="1"/>
</dbReference>
<dbReference type="AlphaFoldDB" id="A0A011VYG6"/>
<evidence type="ECO:0000256" key="5">
    <source>
        <dbReference type="PIRSR" id="PIRSR006230-1"/>
    </source>
</evidence>
<evidence type="ECO:0000256" key="2">
    <source>
        <dbReference type="ARBA" id="ARBA00022741"/>
    </source>
</evidence>
<evidence type="ECO:0000313" key="7">
    <source>
        <dbReference type="EMBL" id="EXM40366.1"/>
    </source>
</evidence>
<keyword evidence="4" id="KW-0963">Cytoplasm</keyword>
<dbReference type="OrthoDB" id="9779790at2"/>
<keyword evidence="3 4" id="KW-0342">GTP-binding</keyword>
<comment type="similarity">
    <text evidence="4">Belongs to the TRAFAC class YlqF/YawG GTPase family. MTG1 subfamily.</text>
</comment>
<dbReference type="InterPro" id="IPR023179">
    <property type="entry name" value="GTP-bd_ortho_bundle_sf"/>
</dbReference>
<dbReference type="FunFam" id="3.40.50.300:FF:000590">
    <property type="entry name" value="Ribosome biogenesis GTPase A"/>
    <property type="match status" value="1"/>
</dbReference>
<feature type="binding site" evidence="5">
    <location>
        <begin position="134"/>
        <end position="139"/>
    </location>
    <ligand>
        <name>GTP</name>
        <dbReference type="ChEBI" id="CHEBI:37565"/>
    </ligand>
</feature>
<proteinExistence type="inferred from homology"/>
<evidence type="ECO:0000256" key="3">
    <source>
        <dbReference type="ARBA" id="ARBA00023134"/>
    </source>
</evidence>
<dbReference type="SUPFAM" id="SSF52540">
    <property type="entry name" value="P-loop containing nucleoside triphosphate hydrolases"/>
    <property type="match status" value="1"/>
</dbReference>
<feature type="binding site" evidence="5">
    <location>
        <begin position="62"/>
        <end position="65"/>
    </location>
    <ligand>
        <name>GTP</name>
        <dbReference type="ChEBI" id="CHEBI:37565"/>
    </ligand>
</feature>
<dbReference type="PANTHER" id="PTHR45782:SF4">
    <property type="entry name" value="MITOCHONDRIAL RIBOSOME-ASSOCIATED GTPASE 1"/>
    <property type="match status" value="1"/>
</dbReference>
<evidence type="ECO:0000256" key="1">
    <source>
        <dbReference type="ARBA" id="ARBA00014898"/>
    </source>
</evidence>
<evidence type="ECO:0000256" key="4">
    <source>
        <dbReference type="PIRNR" id="PIRNR006230"/>
    </source>
</evidence>
<dbReference type="PATRIC" id="fig|1341156.4.peg.578"/>
<dbReference type="CDD" id="cd01856">
    <property type="entry name" value="YlqF"/>
    <property type="match status" value="1"/>
</dbReference>
<comment type="subcellular location">
    <subcellularLocation>
        <location evidence="4">Cytoplasm</location>
    </subcellularLocation>
</comment>
<dbReference type="PIRSF" id="PIRSF006230">
    <property type="entry name" value="MG442"/>
    <property type="match status" value="1"/>
</dbReference>
<organism evidence="7 8">
    <name type="scientific">Ruminococcus albus SY3</name>
    <dbReference type="NCBI Taxonomy" id="1341156"/>
    <lineage>
        <taxon>Bacteria</taxon>
        <taxon>Bacillati</taxon>
        <taxon>Bacillota</taxon>
        <taxon>Clostridia</taxon>
        <taxon>Eubacteriales</taxon>
        <taxon>Oscillospiraceae</taxon>
        <taxon>Ruminococcus</taxon>
    </lineage>
</organism>
<dbReference type="Gene3D" id="3.40.50.300">
    <property type="entry name" value="P-loop containing nucleotide triphosphate hydrolases"/>
    <property type="match status" value="1"/>
</dbReference>
<dbReference type="Gene3D" id="1.10.1580.10">
    <property type="match status" value="1"/>
</dbReference>
<dbReference type="InterPro" id="IPR006073">
    <property type="entry name" value="GTP-bd"/>
</dbReference>
<feature type="binding site" evidence="5">
    <location>
        <position position="178"/>
    </location>
    <ligand>
        <name>GTP</name>
        <dbReference type="ChEBI" id="CHEBI:37565"/>
    </ligand>
</feature>
<comment type="caution">
    <text evidence="7">The sequence shown here is derived from an EMBL/GenBank/DDBJ whole genome shotgun (WGS) entry which is preliminary data.</text>
</comment>
<dbReference type="GO" id="GO:0003924">
    <property type="term" value="F:GTPase activity"/>
    <property type="evidence" value="ECO:0007669"/>
    <property type="project" value="TreeGrafter"/>
</dbReference>
<comment type="function">
    <text evidence="4">Required for a late step of 50S ribosomal subunit assembly. Has GTPase activity.</text>
</comment>
<dbReference type="EMBL" id="JEOB01000001">
    <property type="protein sequence ID" value="EXM40366.1"/>
    <property type="molecule type" value="Genomic_DNA"/>
</dbReference>
<dbReference type="InterPro" id="IPR027417">
    <property type="entry name" value="P-loop_NTPase"/>
</dbReference>
<keyword evidence="8" id="KW-1185">Reference proteome</keyword>
<dbReference type="InterPro" id="IPR019991">
    <property type="entry name" value="GTP-bd_ribosome_bgen"/>
</dbReference>
<dbReference type="PANTHER" id="PTHR45782">
    <property type="entry name" value="MITOCHONDRIAL RIBOSOME-ASSOCIATED GTPASE 1"/>
    <property type="match status" value="1"/>
</dbReference>
<dbReference type="NCBIfam" id="TIGR03596">
    <property type="entry name" value="GTPase_YlqF"/>
    <property type="match status" value="1"/>
</dbReference>
<accession>A0A011VYG6</accession>
<keyword evidence="2 4" id="KW-0547">Nucleotide-binding</keyword>
<dbReference type="InterPro" id="IPR030378">
    <property type="entry name" value="G_CP_dom"/>
</dbReference>
<name>A0A011VYG6_RUMAL</name>
<dbReference type="RefSeq" id="WP_037284013.1">
    <property type="nucleotide sequence ID" value="NZ_JEOB01000001.1"/>
</dbReference>
<dbReference type="GO" id="GO:0006412">
    <property type="term" value="P:translation"/>
    <property type="evidence" value="ECO:0007669"/>
    <property type="project" value="TreeGrafter"/>
</dbReference>
<sequence>MSEAAKVQWFPGHMAKTRRIMASNLKLVDAVVEITDARIPFSSRNPEIKKICGSKPRLILLNKADSADPNVTSMWIEYYKQQGVAALATDCRSGRNVNKFYPMLKELLSDQIEKWDTRGMTGRPIRMMIVGIPNVGKSSFINRLAGAKLAKVEDRPGVTRGKQWVALEDGFELLDMPGVLWPKFDDKLVGERLAFTGAVKDVILDVEYLACRLLEYLAEDYPELLTERYGISLEDLPEPMDDMQGCVKGYELLERVGRKRGFLVSGGEINTERAANTVLDEFRGGKLGRLSLEKPKGR</sequence>
<dbReference type="GO" id="GO:0005525">
    <property type="term" value="F:GTP binding"/>
    <property type="evidence" value="ECO:0007669"/>
    <property type="project" value="UniProtKB-KW"/>
</dbReference>
<dbReference type="GO" id="GO:0005737">
    <property type="term" value="C:cytoplasm"/>
    <property type="evidence" value="ECO:0007669"/>
    <property type="project" value="UniProtKB-SubCell"/>
</dbReference>
<feature type="domain" description="CP-type G" evidence="6">
    <location>
        <begin position="17"/>
        <end position="182"/>
    </location>
</feature>
<dbReference type="InterPro" id="IPR016478">
    <property type="entry name" value="GTPase_MTG1"/>
</dbReference>